<proteinExistence type="predicted"/>
<dbReference type="SUPFAM" id="SSF55729">
    <property type="entry name" value="Acyl-CoA N-acyltransferases (Nat)"/>
    <property type="match status" value="1"/>
</dbReference>
<dbReference type="PROSITE" id="PS51186">
    <property type="entry name" value="GNAT"/>
    <property type="match status" value="1"/>
</dbReference>
<dbReference type="CDD" id="cd04301">
    <property type="entry name" value="NAT_SF"/>
    <property type="match status" value="1"/>
</dbReference>
<keyword evidence="1 4" id="KW-0808">Transferase</keyword>
<dbReference type="Pfam" id="PF00583">
    <property type="entry name" value="Acetyltransf_1"/>
    <property type="match status" value="1"/>
</dbReference>
<feature type="domain" description="N-acetyltransferase" evidence="3">
    <location>
        <begin position="7"/>
        <end position="162"/>
    </location>
</feature>
<dbReference type="PANTHER" id="PTHR43877">
    <property type="entry name" value="AMINOALKYLPHOSPHONATE N-ACETYLTRANSFERASE-RELATED-RELATED"/>
    <property type="match status" value="1"/>
</dbReference>
<sequence length="162" mass="17663">MTLPEGYHLRTATAEDADVIAAQRAQMFVAMGEMDEAAAQAQVGLWADWLRAAIPAGDYVGFVVYRDAEPAGGVGLMFHSKFPTVQDPATLRVYVLNMYVAPQHRRRGLSEALMGAVLEDTRTRGLRSVSLHAAPMGRPLYERLGFAEGINPHLNLILDGPT</sequence>
<accession>A0ABV8XRF9</accession>
<reference evidence="5" key="1">
    <citation type="journal article" date="2019" name="Int. J. Syst. Evol. Microbiol.">
        <title>The Global Catalogue of Microorganisms (GCM) 10K type strain sequencing project: providing services to taxonomists for standard genome sequencing and annotation.</title>
        <authorList>
            <consortium name="The Broad Institute Genomics Platform"/>
            <consortium name="The Broad Institute Genome Sequencing Center for Infectious Disease"/>
            <person name="Wu L."/>
            <person name="Ma J."/>
        </authorList>
    </citation>
    <scope>NUCLEOTIDE SEQUENCE [LARGE SCALE GENOMIC DNA]</scope>
    <source>
        <strain evidence="5">CCUG 56029</strain>
    </source>
</reference>
<evidence type="ECO:0000256" key="1">
    <source>
        <dbReference type="ARBA" id="ARBA00022679"/>
    </source>
</evidence>
<protein>
    <submittedName>
        <fullName evidence="4">GNAT family N-acetyltransferase</fullName>
        <ecNumber evidence="4">2.3.-.-</ecNumber>
    </submittedName>
</protein>
<dbReference type="InterPro" id="IPR050832">
    <property type="entry name" value="Bact_Acetyltransf"/>
</dbReference>
<gene>
    <name evidence="4" type="ORF">ACFOZ9_11605</name>
</gene>
<evidence type="ECO:0000313" key="4">
    <source>
        <dbReference type="EMBL" id="MFC4426855.1"/>
    </source>
</evidence>
<evidence type="ECO:0000313" key="5">
    <source>
        <dbReference type="Proteomes" id="UP001595998"/>
    </source>
</evidence>
<dbReference type="Gene3D" id="3.40.630.30">
    <property type="match status" value="1"/>
</dbReference>
<organism evidence="4 5">
    <name type="scientific">Deinococcus navajonensis</name>
    <dbReference type="NCBI Taxonomy" id="309884"/>
    <lineage>
        <taxon>Bacteria</taxon>
        <taxon>Thermotogati</taxon>
        <taxon>Deinococcota</taxon>
        <taxon>Deinococci</taxon>
        <taxon>Deinococcales</taxon>
        <taxon>Deinococcaceae</taxon>
        <taxon>Deinococcus</taxon>
    </lineage>
</organism>
<dbReference type="EMBL" id="JBHSEH010000012">
    <property type="protein sequence ID" value="MFC4426855.1"/>
    <property type="molecule type" value="Genomic_DNA"/>
</dbReference>
<dbReference type="InterPro" id="IPR000182">
    <property type="entry name" value="GNAT_dom"/>
</dbReference>
<evidence type="ECO:0000256" key="2">
    <source>
        <dbReference type="ARBA" id="ARBA00023315"/>
    </source>
</evidence>
<evidence type="ECO:0000259" key="3">
    <source>
        <dbReference type="PROSITE" id="PS51186"/>
    </source>
</evidence>
<dbReference type="RefSeq" id="WP_380039762.1">
    <property type="nucleotide sequence ID" value="NZ_JBHSEH010000012.1"/>
</dbReference>
<dbReference type="GO" id="GO:0016746">
    <property type="term" value="F:acyltransferase activity"/>
    <property type="evidence" value="ECO:0007669"/>
    <property type="project" value="UniProtKB-KW"/>
</dbReference>
<keyword evidence="5" id="KW-1185">Reference proteome</keyword>
<comment type="caution">
    <text evidence="4">The sequence shown here is derived from an EMBL/GenBank/DDBJ whole genome shotgun (WGS) entry which is preliminary data.</text>
</comment>
<keyword evidence="2 4" id="KW-0012">Acyltransferase</keyword>
<dbReference type="Proteomes" id="UP001595998">
    <property type="component" value="Unassembled WGS sequence"/>
</dbReference>
<name>A0ABV8XRF9_9DEIO</name>
<dbReference type="InterPro" id="IPR016181">
    <property type="entry name" value="Acyl_CoA_acyltransferase"/>
</dbReference>
<dbReference type="EC" id="2.3.-.-" evidence="4"/>